<evidence type="ECO:0008006" key="9">
    <source>
        <dbReference type="Google" id="ProtNLM"/>
    </source>
</evidence>
<feature type="region of interest" description="Disordered" evidence="6">
    <location>
        <begin position="197"/>
        <end position="292"/>
    </location>
</feature>
<feature type="compositionally biased region" description="Acidic residues" evidence="6">
    <location>
        <begin position="761"/>
        <end position="790"/>
    </location>
</feature>
<dbReference type="GO" id="GO:1902977">
    <property type="term" value="P:mitotic DNA replication preinitiation complex assembly"/>
    <property type="evidence" value="ECO:0007669"/>
    <property type="project" value="TreeGrafter"/>
</dbReference>
<dbReference type="InterPro" id="IPR003874">
    <property type="entry name" value="CDC45"/>
</dbReference>
<dbReference type="GO" id="GO:0000727">
    <property type="term" value="P:double-strand break repair via break-induced replication"/>
    <property type="evidence" value="ECO:0007669"/>
    <property type="project" value="TreeGrafter"/>
</dbReference>
<evidence type="ECO:0000256" key="2">
    <source>
        <dbReference type="ARBA" id="ARBA00010727"/>
    </source>
</evidence>
<dbReference type="GO" id="GO:0003697">
    <property type="term" value="F:single-stranded DNA binding"/>
    <property type="evidence" value="ECO:0007669"/>
    <property type="project" value="TreeGrafter"/>
</dbReference>
<reference evidence="7" key="1">
    <citation type="submission" date="2020-02" db="EMBL/GenBank/DDBJ databases">
        <authorList>
            <person name="Palmer J.M."/>
        </authorList>
    </citation>
    <scope>NUCLEOTIDE SEQUENCE</scope>
    <source>
        <strain evidence="7">EPUS1.4</strain>
        <tissue evidence="7">Thallus</tissue>
    </source>
</reference>
<sequence>MYLPRDLISHLYANLLRTHHRLSPPVLILAALEPDALCACRVLTALFKRDYISHKIQPVSGYGDLTRVANELIHPMKSSEGGTGGVVVCLGVGALVDLRELLGLDTANEYHDALDGIEVWVFDARRPWNLDNVFGGQPSSQVLAETDGNARKKGYGVEKGRIQRSYKPGAGGIVVFDDGDIDEELSTERDAYYALAEMPEVEEQDDDSDDSSDERDDTHDSPQNRKRKSWSDREDEENASEHEDGRPSQRRRSNSGSSMSSLQRPRHGSSSTSSRSPSSSPSLPAVKAPSARSLRRRLLSLRRAHESVLDGYFQLGTSYSEPISSLMYSLASDLGREDNDLLWLTIVGVSSVELSGQTSSGLSTSTSSHDNKALPFHHQSWRMNRSSRLYALLRDEVRRLNLPSSRDSSASSPSDTSIRLTPDPRFVLLRHWSLYDSMLHSPYLAARLHLWNETGIKRLHKLLAKMGVSLSQCRQSYTHMDISLKKNLRENLLKYAAVYGLDDLVPEGAGRGAGDYEGWGFVRSWGWKAQLSAIDVAVVVGAILEAGHTQPGASGPTSLASSEARNAEGETEISTTADRETEDRSTSLLPRFFAAYDVLAPTHPSKLLDAIPLAQHLLRSILRTGSSLLAKHQIRHLRAFRMGVVKDGPDLSLFASSPAALVKLALWVGEAVAVNEREKKGGKDGATPLVLAALDEVRGTYVVVGTGGGIGGVSTGADREREREKAERKAEKDKARVEKRKVKEQRKADRAAEKAARELDGDGDGDEEEEEESEDGDSSSDEENDAEDVAEQERRRKRGYGRNRFGIAFTEVVEETKARVKIDSFDHCVVEVKKEDLGGFLEGLSLKTVVGR</sequence>
<dbReference type="AlphaFoldDB" id="A0A8H7AM75"/>
<proteinExistence type="inferred from homology"/>
<feature type="compositionally biased region" description="Polar residues" evidence="6">
    <location>
        <begin position="551"/>
        <end position="564"/>
    </location>
</feature>
<dbReference type="PANTHER" id="PTHR10507:SF0">
    <property type="entry name" value="CELL DIVISION CONTROL PROTEIN 45 HOMOLOG"/>
    <property type="match status" value="1"/>
</dbReference>
<protein>
    <recommendedName>
        <fullName evidence="9">CDC45-like protein</fullName>
    </recommendedName>
</protein>
<organism evidence="7 8">
    <name type="scientific">Endocarpon pusillum</name>
    <dbReference type="NCBI Taxonomy" id="364733"/>
    <lineage>
        <taxon>Eukaryota</taxon>
        <taxon>Fungi</taxon>
        <taxon>Dikarya</taxon>
        <taxon>Ascomycota</taxon>
        <taxon>Pezizomycotina</taxon>
        <taxon>Eurotiomycetes</taxon>
        <taxon>Chaetothyriomycetidae</taxon>
        <taxon>Verrucariales</taxon>
        <taxon>Verrucariaceae</taxon>
        <taxon>Endocarpon</taxon>
    </lineage>
</organism>
<dbReference type="OrthoDB" id="10258882at2759"/>
<feature type="compositionally biased region" description="Basic and acidic residues" evidence="6">
    <location>
        <begin position="745"/>
        <end position="760"/>
    </location>
</feature>
<comment type="subcellular location">
    <subcellularLocation>
        <location evidence="1">Nucleus</location>
    </subcellularLocation>
</comment>
<keyword evidence="8" id="KW-1185">Reference proteome</keyword>
<evidence type="ECO:0000256" key="5">
    <source>
        <dbReference type="ARBA" id="ARBA00023306"/>
    </source>
</evidence>
<keyword evidence="3" id="KW-0235">DNA replication</keyword>
<dbReference type="EMBL" id="JAACFV010000018">
    <property type="protein sequence ID" value="KAF7511718.1"/>
    <property type="molecule type" value="Genomic_DNA"/>
</dbReference>
<dbReference type="PANTHER" id="PTHR10507">
    <property type="entry name" value="CDC45-RELATED PROTEIN"/>
    <property type="match status" value="1"/>
</dbReference>
<name>A0A8H7AM75_9EURO</name>
<dbReference type="GO" id="GO:0006270">
    <property type="term" value="P:DNA replication initiation"/>
    <property type="evidence" value="ECO:0007669"/>
    <property type="project" value="InterPro"/>
</dbReference>
<feature type="region of interest" description="Disordered" evidence="6">
    <location>
        <begin position="709"/>
        <end position="797"/>
    </location>
</feature>
<evidence type="ECO:0000256" key="3">
    <source>
        <dbReference type="ARBA" id="ARBA00022705"/>
    </source>
</evidence>
<feature type="compositionally biased region" description="Low complexity" evidence="6">
    <location>
        <begin position="254"/>
        <end position="292"/>
    </location>
</feature>
<dbReference type="GO" id="GO:0003682">
    <property type="term" value="F:chromatin binding"/>
    <property type="evidence" value="ECO:0007669"/>
    <property type="project" value="TreeGrafter"/>
</dbReference>
<evidence type="ECO:0000256" key="1">
    <source>
        <dbReference type="ARBA" id="ARBA00004123"/>
    </source>
</evidence>
<keyword evidence="5" id="KW-0131">Cell cycle</keyword>
<evidence type="ECO:0000313" key="8">
    <source>
        <dbReference type="Proteomes" id="UP000606974"/>
    </source>
</evidence>
<keyword evidence="4" id="KW-0539">Nucleus</keyword>
<dbReference type="Proteomes" id="UP000606974">
    <property type="component" value="Unassembled WGS sequence"/>
</dbReference>
<comment type="caution">
    <text evidence="7">The sequence shown here is derived from an EMBL/GenBank/DDBJ whole genome shotgun (WGS) entry which is preliminary data.</text>
</comment>
<feature type="compositionally biased region" description="Basic and acidic residues" evidence="6">
    <location>
        <begin position="717"/>
        <end position="736"/>
    </location>
</feature>
<evidence type="ECO:0000256" key="6">
    <source>
        <dbReference type="SAM" id="MobiDB-lite"/>
    </source>
</evidence>
<feature type="compositionally biased region" description="Acidic residues" evidence="6">
    <location>
        <begin position="199"/>
        <end position="215"/>
    </location>
</feature>
<evidence type="ECO:0000256" key="4">
    <source>
        <dbReference type="ARBA" id="ARBA00023242"/>
    </source>
</evidence>
<gene>
    <name evidence="7" type="ORF">GJ744_003881</name>
</gene>
<evidence type="ECO:0000313" key="7">
    <source>
        <dbReference type="EMBL" id="KAF7511718.1"/>
    </source>
</evidence>
<dbReference type="GO" id="GO:0003688">
    <property type="term" value="F:DNA replication origin binding"/>
    <property type="evidence" value="ECO:0007669"/>
    <property type="project" value="TreeGrafter"/>
</dbReference>
<accession>A0A8H7AM75</accession>
<feature type="region of interest" description="Disordered" evidence="6">
    <location>
        <begin position="550"/>
        <end position="584"/>
    </location>
</feature>
<dbReference type="Pfam" id="PF02724">
    <property type="entry name" value="CDC45"/>
    <property type="match status" value="2"/>
</dbReference>
<comment type="similarity">
    <text evidence="2">Belongs to the CDC45 family.</text>
</comment>
<dbReference type="GO" id="GO:0031261">
    <property type="term" value="C:DNA replication preinitiation complex"/>
    <property type="evidence" value="ECO:0007669"/>
    <property type="project" value="TreeGrafter"/>
</dbReference>